<dbReference type="RefSeq" id="WP_315623244.1">
    <property type="nucleotide sequence ID" value="NZ_JAUHMF010000001.1"/>
</dbReference>
<dbReference type="Gene3D" id="1.10.287.130">
    <property type="match status" value="1"/>
</dbReference>
<dbReference type="EMBL" id="JAUHMF010000001">
    <property type="protein sequence ID" value="MDT8896749.1"/>
    <property type="molecule type" value="Genomic_DNA"/>
</dbReference>
<gene>
    <name evidence="7" type="ORF">QYE77_00595</name>
</gene>
<feature type="transmembrane region" description="Helical" evidence="5">
    <location>
        <begin position="149"/>
        <end position="168"/>
    </location>
</feature>
<evidence type="ECO:0000256" key="1">
    <source>
        <dbReference type="ARBA" id="ARBA00000085"/>
    </source>
</evidence>
<feature type="transmembrane region" description="Helical" evidence="5">
    <location>
        <begin position="115"/>
        <end position="137"/>
    </location>
</feature>
<evidence type="ECO:0000256" key="5">
    <source>
        <dbReference type="SAM" id="Phobius"/>
    </source>
</evidence>
<dbReference type="InterPro" id="IPR005467">
    <property type="entry name" value="His_kinase_dom"/>
</dbReference>
<protein>
    <recommendedName>
        <fullName evidence="2">histidine kinase</fullName>
        <ecNumber evidence="2">2.7.13.3</ecNumber>
    </recommendedName>
</protein>
<accession>A0ABU3NIR2</accession>
<keyword evidence="4" id="KW-0175">Coiled coil</keyword>
<sequence length="787" mass="87522">MNSLNQLLSLIITPPGNLLFHLVLAFSVLFAFQSVVSWPLELIPAARRSLNHGLIIILAGQIVLFVSAALAWQNLIPIRFILPSLERTVLAITLLWLGRLWLFPLPNLRANRLSLALTILLLLLFLIETLLTQSLKVSSAYTISRFDQIWTGLIVTLAGMSLIVAFIRPNDNPASEGFAFMGLILLGGLLFFALDPRQSDAPAYLRLAQLCAFPLLPALIQRIMRLNASSFSAETPNQTATPPTSAPKPSIQSIFYWGDVACKIGKNNLLQELSRAIAHTFQADLSLLLRQDMENPGRLRLEAGYDLVRDEPIGQNYAPAARFPKLSNALNLKKPLLIPSDSSWDEDQALATLLGLEHIGSMLAVPFQFTGSDNGLVVLLTPYSNHTWTPEELTRLQLLSQKITAILNLDSEYRYLKDNAALIEQQLQALQDKLDRLQKENEALRKSFDVTQASLAVPANDLEVLLNLQRTSQDTIEALQAENRALKEMLAESQQKVPSSIEIEHLENELRSTLEEVARLQNALAEANIQILKLQQSAKQPYGLPSAQQEVLISLIQEMRQPLSSILGYVDLLMGETIGILSALQRKFLERTRVATIKSRDLLEQLLEVISSLTQHSIEVMSATTEVGPIIDQVLNDLAPQFQQYEISIRLDLPSELPKVRLNPDNLYQILIQLLQQITKNMSAESELTVRALTDMGSNASPFLVFQISIASWENEKNLSRRILYGISSIEEPQAQIGKEELNLGLVKALIEANGGRVYVDNDTFTHATVVNILLPVATTYTADKIS</sequence>
<feature type="transmembrane region" description="Helical" evidence="5">
    <location>
        <begin position="84"/>
        <end position="103"/>
    </location>
</feature>
<keyword evidence="8" id="KW-1185">Reference proteome</keyword>
<proteinExistence type="predicted"/>
<evidence type="ECO:0000259" key="6">
    <source>
        <dbReference type="PROSITE" id="PS50109"/>
    </source>
</evidence>
<dbReference type="SUPFAM" id="SSF55781">
    <property type="entry name" value="GAF domain-like"/>
    <property type="match status" value="1"/>
</dbReference>
<organism evidence="7 8">
    <name type="scientific">Thermanaerothrix solaris</name>
    <dbReference type="NCBI Taxonomy" id="3058434"/>
    <lineage>
        <taxon>Bacteria</taxon>
        <taxon>Bacillati</taxon>
        <taxon>Chloroflexota</taxon>
        <taxon>Anaerolineae</taxon>
        <taxon>Anaerolineales</taxon>
        <taxon>Anaerolineaceae</taxon>
        <taxon>Thermanaerothrix</taxon>
    </lineage>
</organism>
<feature type="coiled-coil region" evidence="4">
    <location>
        <begin position="413"/>
        <end position="537"/>
    </location>
</feature>
<dbReference type="PROSITE" id="PS50109">
    <property type="entry name" value="HIS_KIN"/>
    <property type="match status" value="1"/>
</dbReference>
<evidence type="ECO:0000313" key="8">
    <source>
        <dbReference type="Proteomes" id="UP001254165"/>
    </source>
</evidence>
<dbReference type="SUPFAM" id="SSF55874">
    <property type="entry name" value="ATPase domain of HSP90 chaperone/DNA topoisomerase II/histidine kinase"/>
    <property type="match status" value="1"/>
</dbReference>
<dbReference type="PANTHER" id="PTHR45569">
    <property type="entry name" value="SENSOR PROTEIN KDPD"/>
    <property type="match status" value="1"/>
</dbReference>
<dbReference type="InterPro" id="IPR036890">
    <property type="entry name" value="HATPase_C_sf"/>
</dbReference>
<dbReference type="InterPro" id="IPR052023">
    <property type="entry name" value="Histidine_kinase_KdpD"/>
</dbReference>
<keyword evidence="5" id="KW-1133">Transmembrane helix</keyword>
<keyword evidence="5" id="KW-0472">Membrane</keyword>
<evidence type="ECO:0000256" key="4">
    <source>
        <dbReference type="SAM" id="Coils"/>
    </source>
</evidence>
<reference evidence="7 8" key="1">
    <citation type="submission" date="2023-07" db="EMBL/GenBank/DDBJ databases">
        <title>Novel species of Thermanaerothrix with wide hydrolytic capabilities.</title>
        <authorList>
            <person name="Zayulina K.S."/>
            <person name="Podosokorskaya O.A."/>
            <person name="Elcheninov A.G."/>
        </authorList>
    </citation>
    <scope>NUCLEOTIDE SEQUENCE [LARGE SCALE GENOMIC DNA]</scope>
    <source>
        <strain evidence="7 8">4228-RoL</strain>
    </source>
</reference>
<dbReference type="Pfam" id="PF01590">
    <property type="entry name" value="GAF"/>
    <property type="match status" value="1"/>
</dbReference>
<evidence type="ECO:0000256" key="3">
    <source>
        <dbReference type="ARBA" id="ARBA00022777"/>
    </source>
</evidence>
<comment type="catalytic activity">
    <reaction evidence="1">
        <text>ATP + protein L-histidine = ADP + protein N-phospho-L-histidine.</text>
        <dbReference type="EC" id="2.7.13.3"/>
    </reaction>
</comment>
<dbReference type="InterPro" id="IPR029016">
    <property type="entry name" value="GAF-like_dom_sf"/>
</dbReference>
<feature type="transmembrane region" description="Helical" evidence="5">
    <location>
        <begin position="7"/>
        <end position="32"/>
    </location>
</feature>
<dbReference type="Gene3D" id="3.30.450.40">
    <property type="match status" value="1"/>
</dbReference>
<feature type="transmembrane region" description="Helical" evidence="5">
    <location>
        <begin position="52"/>
        <end position="72"/>
    </location>
</feature>
<feature type="transmembrane region" description="Helical" evidence="5">
    <location>
        <begin position="174"/>
        <end position="194"/>
    </location>
</feature>
<keyword evidence="5" id="KW-0812">Transmembrane</keyword>
<dbReference type="Gene3D" id="3.30.565.10">
    <property type="entry name" value="Histidine kinase-like ATPase, C-terminal domain"/>
    <property type="match status" value="1"/>
</dbReference>
<dbReference type="PANTHER" id="PTHR45569:SF1">
    <property type="entry name" value="SENSOR PROTEIN KDPD"/>
    <property type="match status" value="1"/>
</dbReference>
<keyword evidence="3" id="KW-0418">Kinase</keyword>
<evidence type="ECO:0000256" key="2">
    <source>
        <dbReference type="ARBA" id="ARBA00012438"/>
    </source>
</evidence>
<dbReference type="EC" id="2.7.13.3" evidence="2"/>
<name>A0ABU3NIR2_9CHLR</name>
<feature type="domain" description="Histidine kinase" evidence="6">
    <location>
        <begin position="554"/>
        <end position="779"/>
    </location>
</feature>
<keyword evidence="3" id="KW-0808">Transferase</keyword>
<comment type="caution">
    <text evidence="7">The sequence shown here is derived from an EMBL/GenBank/DDBJ whole genome shotgun (WGS) entry which is preliminary data.</text>
</comment>
<dbReference type="InterPro" id="IPR003018">
    <property type="entry name" value="GAF"/>
</dbReference>
<evidence type="ECO:0000313" key="7">
    <source>
        <dbReference type="EMBL" id="MDT8896749.1"/>
    </source>
</evidence>
<dbReference type="Proteomes" id="UP001254165">
    <property type="component" value="Unassembled WGS sequence"/>
</dbReference>
<dbReference type="InterPro" id="IPR003661">
    <property type="entry name" value="HisK_dim/P_dom"/>
</dbReference>
<dbReference type="CDD" id="cd00082">
    <property type="entry name" value="HisKA"/>
    <property type="match status" value="1"/>
</dbReference>
<dbReference type="InterPro" id="IPR036097">
    <property type="entry name" value="HisK_dim/P_sf"/>
</dbReference>
<dbReference type="SUPFAM" id="SSF47384">
    <property type="entry name" value="Homodimeric domain of signal transducing histidine kinase"/>
    <property type="match status" value="1"/>
</dbReference>